<dbReference type="PROSITE" id="PS51257">
    <property type="entry name" value="PROKAR_LIPOPROTEIN"/>
    <property type="match status" value="1"/>
</dbReference>
<accession>A0A2N6TMJ8</accession>
<comment type="caution">
    <text evidence="2">The sequence shown here is derived from an EMBL/GenBank/DDBJ whole genome shotgun (WGS) entry which is preliminary data.</text>
</comment>
<evidence type="ECO:0000256" key="1">
    <source>
        <dbReference type="SAM" id="SignalP"/>
    </source>
</evidence>
<proteinExistence type="predicted"/>
<dbReference type="Gene3D" id="1.20.1260.10">
    <property type="match status" value="1"/>
</dbReference>
<protein>
    <recommendedName>
        <fullName evidence="6">Secreted protein</fullName>
    </recommendedName>
</protein>
<evidence type="ECO:0000313" key="4">
    <source>
        <dbReference type="Proteomes" id="UP000320648"/>
    </source>
</evidence>
<organism evidence="2 5">
    <name type="scientific">Corynebacterium aurimucosum</name>
    <dbReference type="NCBI Taxonomy" id="169292"/>
    <lineage>
        <taxon>Bacteria</taxon>
        <taxon>Bacillati</taxon>
        <taxon>Actinomycetota</taxon>
        <taxon>Actinomycetes</taxon>
        <taxon>Mycobacteriales</taxon>
        <taxon>Corynebacteriaceae</taxon>
        <taxon>Corynebacterium</taxon>
    </lineage>
</organism>
<dbReference type="InterPro" id="IPR009078">
    <property type="entry name" value="Ferritin-like_SF"/>
</dbReference>
<sequence>MNRRVVVPALLVCAAPWLGGCQATDAIVDYFGPHADPTLTSLAHDASADAHALQELDPDAASLRAQHADELYSEIERLCGRDEEGHVPRSCEVNREGEAYEATDAAAVLAAASSSIEEQLDAVSPESRPLLVAQAIAMEARSTDEPGAVPELTEDDADLATELLDWEYRQVYALDFARSYVTPDVEELVDERLALHENRVLALQEAVAKIGPVPQPAAAYTSTSGELPVDAASARAFLDDVAHSDTVTWASAASQEVPDQAAPNAEWRSWLISVAAQSHRISAA</sequence>
<dbReference type="EMBL" id="VMTX01000001">
    <property type="protein sequence ID" value="TVU86862.1"/>
    <property type="molecule type" value="Genomic_DNA"/>
</dbReference>
<dbReference type="Proteomes" id="UP000320648">
    <property type="component" value="Unassembled WGS sequence"/>
</dbReference>
<evidence type="ECO:0000313" key="5">
    <source>
        <dbReference type="Proteomes" id="UP000432568"/>
    </source>
</evidence>
<dbReference type="Proteomes" id="UP000432568">
    <property type="component" value="Unassembled WGS sequence"/>
</dbReference>
<evidence type="ECO:0000313" key="2">
    <source>
        <dbReference type="EMBL" id="MTD91300.1"/>
    </source>
</evidence>
<dbReference type="InterPro" id="IPR012347">
    <property type="entry name" value="Ferritin-like"/>
</dbReference>
<dbReference type="EMBL" id="VIOG01000005">
    <property type="protein sequence ID" value="MTD91300.1"/>
    <property type="molecule type" value="Genomic_DNA"/>
</dbReference>
<reference evidence="3 4" key="1">
    <citation type="submission" date="2019-07" db="EMBL/GenBank/DDBJ databases">
        <title>Draft genome of C. aurimucosum strain 15-4290.</title>
        <authorList>
            <person name="Pacheco L.G.C."/>
            <person name="Aguiar E.R.G.R."/>
            <person name="Navas J."/>
            <person name="Santos C.S."/>
            <person name="Rocha D.J.P.G."/>
        </authorList>
    </citation>
    <scope>NUCLEOTIDE SEQUENCE [LARGE SCALE GENOMIC DNA]</scope>
    <source>
        <strain evidence="3 4">15-4290</strain>
    </source>
</reference>
<name>A0A2N6TMJ8_9CORY</name>
<feature type="chain" id="PRO_5044069666" description="Secreted protein" evidence="1">
    <location>
        <begin position="24"/>
        <end position="284"/>
    </location>
</feature>
<dbReference type="RefSeq" id="WP_070515635.1">
    <property type="nucleotide sequence ID" value="NZ_PNHI01000007.1"/>
</dbReference>
<reference evidence="2 5" key="2">
    <citation type="submission" date="2019-07" db="EMBL/GenBank/DDBJ databases">
        <title>Draft genome of C. aurimucosum strain 332.</title>
        <authorList>
            <person name="Pacheco L.G.C."/>
            <person name="Aguiar E.R.G.R."/>
            <person name="Barberis C.M."/>
            <person name="Almuzara M.N."/>
            <person name="Traglia G.M."/>
            <person name="Santos C.S."/>
            <person name="Vay C.A."/>
            <person name="Rocha D.J.P.G."/>
        </authorList>
    </citation>
    <scope>NUCLEOTIDE SEQUENCE [LARGE SCALE GENOMIC DNA]</scope>
    <source>
        <strain evidence="2 5">332</strain>
    </source>
</reference>
<evidence type="ECO:0008006" key="6">
    <source>
        <dbReference type="Google" id="ProtNLM"/>
    </source>
</evidence>
<evidence type="ECO:0000313" key="3">
    <source>
        <dbReference type="EMBL" id="TVU86862.1"/>
    </source>
</evidence>
<dbReference type="SUPFAM" id="SSF47240">
    <property type="entry name" value="Ferritin-like"/>
    <property type="match status" value="1"/>
</dbReference>
<dbReference type="AlphaFoldDB" id="A0A2N6TMJ8"/>
<feature type="signal peptide" evidence="1">
    <location>
        <begin position="1"/>
        <end position="23"/>
    </location>
</feature>
<keyword evidence="1" id="KW-0732">Signal</keyword>
<gene>
    <name evidence="2" type="ORF">FME68_05290</name>
    <name evidence="3" type="ORF">FQN05_01200</name>
</gene>